<accession>A0A0F5F1H3</accession>
<dbReference type="RefSeq" id="WP_017807093.1">
    <property type="nucleotide sequence ID" value="NZ_LAEN01000002.1"/>
</dbReference>
<evidence type="ECO:0000256" key="1">
    <source>
        <dbReference type="SAM" id="Phobius"/>
    </source>
</evidence>
<gene>
    <name evidence="2" type="ORF">EIG79_00235</name>
    <name evidence="4" type="ORF">NCTC10926_01662</name>
    <name evidence="3" type="ORF">NCTC11296_02332</name>
</gene>
<keyword evidence="1" id="KW-0812">Transmembrane</keyword>
<protein>
    <submittedName>
        <fullName evidence="3">Uncharacterized integral membrane protein</fullName>
    </submittedName>
</protein>
<dbReference type="Proteomes" id="UP000254620">
    <property type="component" value="Unassembled WGS sequence"/>
</dbReference>
<organism evidence="2 7">
    <name type="scientific">Avibacterium paragallinarum</name>
    <name type="common">Haemophilus gallinarum</name>
    <dbReference type="NCBI Taxonomy" id="728"/>
    <lineage>
        <taxon>Bacteria</taxon>
        <taxon>Pseudomonadati</taxon>
        <taxon>Pseudomonadota</taxon>
        <taxon>Gammaproteobacteria</taxon>
        <taxon>Pasteurellales</taxon>
        <taxon>Pasteurellaceae</taxon>
        <taxon>Avibacterium</taxon>
    </lineage>
</organism>
<keyword evidence="1" id="KW-1133">Transmembrane helix</keyword>
<evidence type="ECO:0000313" key="7">
    <source>
        <dbReference type="Proteomes" id="UP000294229"/>
    </source>
</evidence>
<dbReference type="eggNOG" id="COG5413">
    <property type="taxonomic scope" value="Bacteria"/>
</dbReference>
<reference evidence="2 7" key="2">
    <citation type="submission" date="2018-11" db="EMBL/GenBank/DDBJ databases">
        <title>Sequencing Av. paragallinarum serogroups.</title>
        <authorList>
            <person name="Hellmuth J.E."/>
            <person name="Boucher C.E."/>
            <person name="Cason E.D."/>
        </authorList>
    </citation>
    <scope>NUCLEOTIDE SEQUENCE [LARGE SCALE GENOMIC DNA]</scope>
    <source>
        <strain evidence="2 7">SA-3</strain>
    </source>
</reference>
<evidence type="ECO:0000313" key="2">
    <source>
        <dbReference type="EMBL" id="RZN61510.1"/>
    </source>
</evidence>
<evidence type="ECO:0000313" key="4">
    <source>
        <dbReference type="EMBL" id="SUU98240.1"/>
    </source>
</evidence>
<evidence type="ECO:0000313" key="3">
    <source>
        <dbReference type="EMBL" id="STO72407.1"/>
    </source>
</evidence>
<proteinExistence type="predicted"/>
<sequence length="168" mass="19100">MADPHIQSPMDWSDYLTVIIYRCGFVLAAIMTALLPYYPAIAYLGLLTAALCCASSLHIYLKNFRFVLQFATWVALLCHLYGMPQLALGGALVTLGGLAFKEYFCFRIIGLNFQPIFLALLWFADRLNYVLFFNGLSVISALLFALLAIQKWRMPLHFDIGDKRKYQI</sequence>
<dbReference type="EMBL" id="RQXS01000001">
    <property type="protein sequence ID" value="RZN61510.1"/>
    <property type="molecule type" value="Genomic_DNA"/>
</dbReference>
<dbReference type="Proteomes" id="UP000254465">
    <property type="component" value="Unassembled WGS sequence"/>
</dbReference>
<feature type="transmembrane region" description="Helical" evidence="1">
    <location>
        <begin position="104"/>
        <end position="123"/>
    </location>
</feature>
<reference evidence="5 6" key="1">
    <citation type="submission" date="2018-06" db="EMBL/GenBank/DDBJ databases">
        <authorList>
            <consortium name="Pathogen Informatics"/>
            <person name="Doyle S."/>
        </authorList>
    </citation>
    <scope>NUCLEOTIDE SEQUENCE [LARGE SCALE GENOMIC DNA]</scope>
    <source>
        <strain evidence="4 6">NCTC10926</strain>
        <strain evidence="3 5">NCTC11296</strain>
    </source>
</reference>
<feature type="transmembrane region" description="Helical" evidence="1">
    <location>
        <begin position="41"/>
        <end position="61"/>
    </location>
</feature>
<dbReference type="Pfam" id="PF10063">
    <property type="entry name" value="DUF2301"/>
    <property type="match status" value="1"/>
</dbReference>
<dbReference type="InterPro" id="IPR019275">
    <property type="entry name" value="DUF2301"/>
</dbReference>
<name>A0A0F5F1H3_AVIPA</name>
<feature type="transmembrane region" description="Helical" evidence="1">
    <location>
        <begin position="73"/>
        <end position="97"/>
    </location>
</feature>
<dbReference type="EMBL" id="UGHK01000002">
    <property type="protein sequence ID" value="STO72407.1"/>
    <property type="molecule type" value="Genomic_DNA"/>
</dbReference>
<dbReference type="STRING" id="728.VY92_04725"/>
<dbReference type="AlphaFoldDB" id="A0A0F5F1H3"/>
<keyword evidence="1" id="KW-0472">Membrane</keyword>
<dbReference type="OrthoDB" id="8447652at2"/>
<dbReference type="EMBL" id="UFSW01000001">
    <property type="protein sequence ID" value="SUU98240.1"/>
    <property type="molecule type" value="Genomic_DNA"/>
</dbReference>
<dbReference type="Proteomes" id="UP000294229">
    <property type="component" value="Unassembled WGS sequence"/>
</dbReference>
<feature type="transmembrane region" description="Helical" evidence="1">
    <location>
        <begin position="129"/>
        <end position="149"/>
    </location>
</feature>
<evidence type="ECO:0000313" key="5">
    <source>
        <dbReference type="Proteomes" id="UP000254465"/>
    </source>
</evidence>
<feature type="transmembrane region" description="Helical" evidence="1">
    <location>
        <begin position="15"/>
        <end position="34"/>
    </location>
</feature>
<evidence type="ECO:0000313" key="6">
    <source>
        <dbReference type="Proteomes" id="UP000254620"/>
    </source>
</evidence>